<feature type="region of interest" description="Disordered" evidence="16">
    <location>
        <begin position="439"/>
        <end position="555"/>
    </location>
</feature>
<feature type="compositionally biased region" description="Basic and acidic residues" evidence="16">
    <location>
        <begin position="484"/>
        <end position="493"/>
    </location>
</feature>
<dbReference type="InterPro" id="IPR050889">
    <property type="entry name" value="Dendritic_Spine_Reg/Scaffold"/>
</dbReference>
<feature type="compositionally biased region" description="Basic residues" evidence="16">
    <location>
        <begin position="36"/>
        <end position="46"/>
    </location>
</feature>
<evidence type="ECO:0000256" key="4">
    <source>
        <dbReference type="ARBA" id="ARBA00022483"/>
    </source>
</evidence>
<dbReference type="GO" id="GO:0044231">
    <property type="term" value="C:host cell presynaptic membrane"/>
    <property type="evidence" value="ECO:0007669"/>
    <property type="project" value="UniProtKB-KW"/>
</dbReference>
<dbReference type="InterPro" id="IPR005821">
    <property type="entry name" value="Ion_trans_dom"/>
</dbReference>
<dbReference type="Pfam" id="PF00520">
    <property type="entry name" value="Ion_trans"/>
    <property type="match status" value="1"/>
</dbReference>
<keyword evidence="4" id="KW-0268">Exocytosis</keyword>
<evidence type="ECO:0000256" key="10">
    <source>
        <dbReference type="ARBA" id="ARBA00023043"/>
    </source>
</evidence>
<evidence type="ECO:0000256" key="6">
    <source>
        <dbReference type="ARBA" id="ARBA00022692"/>
    </source>
</evidence>
<feature type="transmembrane region" description="Helical" evidence="17">
    <location>
        <begin position="1991"/>
        <end position="2013"/>
    </location>
</feature>
<keyword evidence="5" id="KW-1052">Target cell membrane</keyword>
<feature type="compositionally biased region" description="Basic and acidic residues" evidence="16">
    <location>
        <begin position="464"/>
        <end position="475"/>
    </location>
</feature>
<dbReference type="InterPro" id="IPR002110">
    <property type="entry name" value="Ankyrin_rpt"/>
</dbReference>
<feature type="repeat" description="ANK" evidence="15">
    <location>
        <begin position="1155"/>
        <end position="1187"/>
    </location>
</feature>
<feature type="repeat" description="ANK" evidence="15">
    <location>
        <begin position="871"/>
        <end position="903"/>
    </location>
</feature>
<feature type="compositionally biased region" description="Low complexity" evidence="16">
    <location>
        <begin position="354"/>
        <end position="379"/>
    </location>
</feature>
<feature type="compositionally biased region" description="Low complexity" evidence="16">
    <location>
        <begin position="176"/>
        <end position="192"/>
    </location>
</feature>
<dbReference type="PANTHER" id="PTHR24166:SF48">
    <property type="entry name" value="PROTEIN VAPYRIN"/>
    <property type="match status" value="1"/>
</dbReference>
<feature type="transmembrane region" description="Helical" evidence="17">
    <location>
        <begin position="1828"/>
        <end position="1847"/>
    </location>
</feature>
<feature type="repeat" description="ANK" evidence="15">
    <location>
        <begin position="1501"/>
        <end position="1533"/>
    </location>
</feature>
<evidence type="ECO:0000256" key="1">
    <source>
        <dbReference type="ARBA" id="ARBA00004141"/>
    </source>
</evidence>
<proteinExistence type="predicted"/>
<feature type="compositionally biased region" description="Low complexity" evidence="16">
    <location>
        <begin position="60"/>
        <end position="71"/>
    </location>
</feature>
<evidence type="ECO:0000256" key="17">
    <source>
        <dbReference type="SAM" id="Phobius"/>
    </source>
</evidence>
<feature type="repeat" description="ANK" evidence="15">
    <location>
        <begin position="1467"/>
        <end position="1499"/>
    </location>
</feature>
<dbReference type="PANTHER" id="PTHR24166">
    <property type="entry name" value="ROLLING PEBBLES, ISOFORM B"/>
    <property type="match status" value="1"/>
</dbReference>
<dbReference type="PROSITE" id="PS50297">
    <property type="entry name" value="ANK_REP_REGION"/>
    <property type="match status" value="20"/>
</dbReference>
<feature type="repeat" description="ANK" evidence="15">
    <location>
        <begin position="1255"/>
        <end position="1287"/>
    </location>
</feature>
<evidence type="ECO:0000259" key="18">
    <source>
        <dbReference type="Pfam" id="PF00520"/>
    </source>
</evidence>
<dbReference type="eggNOG" id="KOG3609">
    <property type="taxonomic scope" value="Eukaryota"/>
</dbReference>
<feature type="compositionally biased region" description="Polar residues" evidence="16">
    <location>
        <begin position="329"/>
        <end position="347"/>
    </location>
</feature>
<dbReference type="InterPro" id="IPR036770">
    <property type="entry name" value="Ankyrin_rpt-contain_sf"/>
</dbReference>
<accession>T1JXK5</accession>
<keyword evidence="8 17" id="KW-1133">Transmembrane helix</keyword>
<feature type="repeat" description="ANK" evidence="15">
    <location>
        <begin position="1432"/>
        <end position="1454"/>
    </location>
</feature>
<evidence type="ECO:0000256" key="3">
    <source>
        <dbReference type="ARBA" id="ARBA00022448"/>
    </source>
</evidence>
<feature type="repeat" description="ANK" evidence="15">
    <location>
        <begin position="938"/>
        <end position="971"/>
    </location>
</feature>
<feature type="repeat" description="ANK" evidence="15">
    <location>
        <begin position="1358"/>
        <end position="1378"/>
    </location>
</feature>
<evidence type="ECO:0000256" key="16">
    <source>
        <dbReference type="SAM" id="MobiDB-lite"/>
    </source>
</evidence>
<feature type="repeat" description="ANK" evidence="15">
    <location>
        <begin position="1534"/>
        <end position="1566"/>
    </location>
</feature>
<evidence type="ECO:0000256" key="8">
    <source>
        <dbReference type="ARBA" id="ARBA00022989"/>
    </source>
</evidence>
<evidence type="ECO:0000256" key="2">
    <source>
        <dbReference type="ARBA" id="ARBA00004175"/>
    </source>
</evidence>
<dbReference type="eggNOG" id="KOG4177">
    <property type="taxonomic scope" value="Eukaryota"/>
</dbReference>
<evidence type="ECO:0000313" key="20">
    <source>
        <dbReference type="Proteomes" id="UP000015104"/>
    </source>
</evidence>
<evidence type="ECO:0000256" key="9">
    <source>
        <dbReference type="ARBA" id="ARBA00023028"/>
    </source>
</evidence>
<keyword evidence="10 15" id="KW-0040">ANK repeat</keyword>
<feature type="repeat" description="ANK" evidence="15">
    <location>
        <begin position="771"/>
        <end position="803"/>
    </location>
</feature>
<dbReference type="EnsemblMetazoa" id="tetur02g12280.1">
    <property type="protein sequence ID" value="tetur02g12280.1"/>
    <property type="gene ID" value="tetur02g12280"/>
</dbReference>
<keyword evidence="9" id="KW-0638">Presynaptic neurotoxin</keyword>
<dbReference type="PRINTS" id="PR01415">
    <property type="entry name" value="ANKYRIN"/>
</dbReference>
<feature type="repeat" description="ANK" evidence="15">
    <location>
        <begin position="597"/>
        <end position="629"/>
    </location>
</feature>
<sequence length="2172" mass="237184">MVVNQPNNNPKESSDDEDNSERRALVNGKSNSKQLVNRRKKKKRKSSKEGKVGETNSKPSTSSSVATVRSTEPVKVQYRSGELVSIPRAEIQFEERTINDPGDELLAVILDGQNDSKVLISPISRKPAPAPKSIIDSVKFERESVNKKGKDDEEDDENEDDDKLLLSQSKPENESDSTSLTTVSLSNNSKSSPPDDDEDDNDVNCSSQPSQSNSQSKSFLENCVQPKMDSKKDDKQIDDSKNRNKTFNPPNNNGDKIVNGSEETDSLGKDKTVCDPAKTIPIPLENVENNPRKGSVKDGQPLGKDQVTKQQNDGKPGKSVKNVKMAGNGESSATISGPISVGSTKQPNVLPLPTASTTATTTTTKTTTSTTITITGSTTPLAPTKGLPGTSKKPATSTTSVTPVTVATTSITLNPTLLTTTTVSTLNGDKIAILNPSQKVTQTSSTSDSKGLIMSTQESSKNTVKQDENDKSGKDKKVKILANEGKEKKESTAAKDAAVIESVRSMVAGPNKDDSDSETDSMDPAKMDSPSDTKASPSSKAKQATPKTDPGLNAKSLISPSQRLIALCRREEWLAVDTLLHQTDPSFFDVNIVSEGNLWTPLMFAARDNRVNVIEKLVDIGYNVNSRALDGITALHLACAHAREDTIRLLLSRGADPLIAGGPKDQLPVHVISMKQTGAAVAPLQLLLRSTPKSMRLIPDKDGNVPLILAAECGNHGVCRELLTAQAKEQLAARKPGAEDGPIHIATRRKDMMLLQCFVNHGADVNMQNAYGQTPLHISSQDGDENIVKFLHESGANANLTDREERTALHLATEHGHSRIVDLLTERFRANVNLRTKDGNTLMHIASRCGQPATALHFLRKGVPLHMPNKDGSKAIHMAASRGQIEIIRQVLKSGESIDIKNNAGLTPLHLAVESGQDHVVELLLGFGASVHVATTYDMETPLHVAAKTKEGATCAKLLIKSGANVNAIEKNGETPLHIAGRSGFLDIFKLLLEAGSDASLQNTQGENVLHIVVKEAHFAIARVLIDYIIRRDSRDVAGKLINQQNKNGESSVHYAGSIKPNGNRESNEDRALMNLLLKNGGDVNLGTNQNQETAVHCCSKSGNTNVLREIICQLPPIDAQNGWTPLLYASNSGYPEIIEILLQQNARVDVFDDRGRAGLHLAAELGRLDVVDILLANNAFVNVRNKTGMTPLHLAAKMGYNEMVKHLVSKYGAHLDAMTLNKQTPLHLAAEFGQLEVCNTLIGMKADINAMDNQAQTPLHLAAQSDHPEVLKLFLQYRPELVSVPNKNGFTCAHIAATKGSVAVLKELMKFNVEVVKSARVKKTGSTALHMAAEGGHTKVVRLLLQAGAKASDENLEGMTPLHLGAKQGHLRVLHALKGAVDWKICSRKTGFTALHVAAANGQTDFVSEMLTQVPANILSEKPLADPGADYGITPLHLAAQNGHESVVRLLMNSTGVQVDAPTRVHGSIPMHLAAQGGHMLVAGLLISRSGDSLMSRDRQGRTCVHLASATGHRDMVALLLGQGAEINAQDKKGWTPLHYASRHGYLSVVQLLVESGADPTTASKDGKVPLCNAASAGHYDVLSYLLKKEHDSLQLMDDKLFLLDLMNCSKNHDNKPIREFVLVSDACIDTAVKLARSYENLAAREKERARDLETASAYCDTIAIDLLSIAATTNNAGALLRATDHKNTEFLDVLIELDRKDVVSQHAVQKYLTDVWMGNLRWPGLKFVALFFSFLVCPIIWIIVSTPIGHRLHRIPIIKFMSYLTAHIFFIVVLVYTTVFPGTALYEHEDSIPLWNEWLLTLWLVGIAVSDMINPSDKSGLGGIKVLILVIGFTAVAVHGITFILDEYVFDRQDMVLDDLWHVRRLDILYIRNQLLAVAMLLSFIEFLNFLTFHPLFGPWGVIIQELIQDLLRFLAILSIFLTGFTLHICAIYQPVYRAPESWNMTQIPIGQHFLKPGKSFEMLFYALFGLVEPDTMPPMHLSPDFAKIIMKLVFGIYMMVTVIVLINLLIAMMSNTYQRIEAQSDIEWKFGRAKLIRNMNRTLSTPSPINLILGLPILAFHKIKDKLHQDKMKEMALAKKAFGHLTHQRPSVIAARQLLSRKSSHMSAATQMTSHFGMSILEAAIHESKPISEVVNWPLIVQKYYESIGVASPNTGTDQDEIMDDASNE</sequence>
<evidence type="ECO:0000256" key="5">
    <source>
        <dbReference type="ARBA" id="ARBA00022537"/>
    </source>
</evidence>
<keyword evidence="3" id="KW-0813">Transport</keyword>
<protein>
    <recommendedName>
        <fullName evidence="18">Ion transport domain-containing protein</fullName>
    </recommendedName>
</protein>
<feature type="domain" description="Ion transport" evidence="18">
    <location>
        <begin position="1870"/>
        <end position="2027"/>
    </location>
</feature>
<feature type="repeat" description="ANK" evidence="15">
    <location>
        <begin position="904"/>
        <end position="936"/>
    </location>
</feature>
<feature type="compositionally biased region" description="Polar residues" evidence="16">
    <location>
        <begin position="439"/>
        <end position="463"/>
    </location>
</feature>
<feature type="compositionally biased region" description="Basic and acidic residues" evidence="16">
    <location>
        <begin position="138"/>
        <end position="151"/>
    </location>
</feature>
<dbReference type="STRING" id="32264.T1JXK5"/>
<dbReference type="Pfam" id="PF13637">
    <property type="entry name" value="Ank_4"/>
    <property type="match status" value="1"/>
</dbReference>
<reference evidence="20" key="1">
    <citation type="submission" date="2011-08" db="EMBL/GenBank/DDBJ databases">
        <authorList>
            <person name="Rombauts S."/>
        </authorList>
    </citation>
    <scope>NUCLEOTIDE SEQUENCE</scope>
    <source>
        <strain evidence="20">London</strain>
    </source>
</reference>
<keyword evidence="6 17" id="KW-0812">Transmembrane</keyword>
<feature type="repeat" description="ANK" evidence="15">
    <location>
        <begin position="1122"/>
        <end position="1154"/>
    </location>
</feature>
<evidence type="ECO:0000256" key="12">
    <source>
        <dbReference type="ARBA" id="ARBA00023136"/>
    </source>
</evidence>
<feature type="compositionally biased region" description="Polar residues" evidence="16">
    <location>
        <begin position="1"/>
        <end position="11"/>
    </location>
</feature>
<feature type="transmembrane region" description="Helical" evidence="17">
    <location>
        <begin position="1916"/>
        <end position="1938"/>
    </location>
</feature>
<keyword evidence="12 17" id="KW-0472">Membrane</keyword>
<evidence type="ECO:0000256" key="14">
    <source>
        <dbReference type="ARBA" id="ARBA00023303"/>
    </source>
</evidence>
<feature type="transmembrane region" description="Helical" evidence="17">
    <location>
        <begin position="1800"/>
        <end position="1816"/>
    </location>
</feature>
<dbReference type="InterPro" id="IPR002153">
    <property type="entry name" value="TRPC_channel"/>
</dbReference>
<keyword evidence="9" id="KW-0800">Toxin</keyword>
<keyword evidence="7" id="KW-0677">Repeat</keyword>
<feature type="repeat" description="ANK" evidence="15">
    <location>
        <begin position="972"/>
        <end position="1004"/>
    </location>
</feature>
<feature type="compositionally biased region" description="Basic and acidic residues" evidence="16">
    <location>
        <begin position="228"/>
        <end position="242"/>
    </location>
</feature>
<dbReference type="Proteomes" id="UP000015104">
    <property type="component" value="Unassembled WGS sequence"/>
</dbReference>
<organism evidence="19 20">
    <name type="scientific">Tetranychus urticae</name>
    <name type="common">Two-spotted spider mite</name>
    <dbReference type="NCBI Taxonomy" id="32264"/>
    <lineage>
        <taxon>Eukaryota</taxon>
        <taxon>Metazoa</taxon>
        <taxon>Ecdysozoa</taxon>
        <taxon>Arthropoda</taxon>
        <taxon>Chelicerata</taxon>
        <taxon>Arachnida</taxon>
        <taxon>Acari</taxon>
        <taxon>Acariformes</taxon>
        <taxon>Trombidiformes</taxon>
        <taxon>Prostigmata</taxon>
        <taxon>Eleutherengona</taxon>
        <taxon>Raphignathae</taxon>
        <taxon>Tetranychoidea</taxon>
        <taxon>Tetranychidae</taxon>
        <taxon>Tetranychus</taxon>
    </lineage>
</organism>
<feature type="repeat" description="ANK" evidence="15">
    <location>
        <begin position="804"/>
        <end position="827"/>
    </location>
</feature>
<name>T1JXK5_TETUR</name>
<dbReference type="Pfam" id="PF00023">
    <property type="entry name" value="Ank"/>
    <property type="match status" value="2"/>
</dbReference>
<feature type="compositionally biased region" description="Acidic residues" evidence="16">
    <location>
        <begin position="152"/>
        <end position="162"/>
    </location>
</feature>
<evidence type="ECO:0000256" key="11">
    <source>
        <dbReference type="ARBA" id="ARBA00023065"/>
    </source>
</evidence>
<feature type="repeat" description="ANK" evidence="15">
    <location>
        <begin position="1391"/>
        <end position="1424"/>
    </location>
</feature>
<evidence type="ECO:0000256" key="13">
    <source>
        <dbReference type="ARBA" id="ARBA00023298"/>
    </source>
</evidence>
<feature type="transmembrane region" description="Helical" evidence="17">
    <location>
        <begin position="1762"/>
        <end position="1788"/>
    </location>
</feature>
<dbReference type="HOGENOM" id="CLU_001375_1_0_1"/>
<dbReference type="GO" id="GO:0034703">
    <property type="term" value="C:cation channel complex"/>
    <property type="evidence" value="ECO:0007669"/>
    <property type="project" value="UniProtKB-ARBA"/>
</dbReference>
<dbReference type="SUPFAM" id="SSF48403">
    <property type="entry name" value="Ankyrin repeat"/>
    <property type="match status" value="4"/>
</dbReference>
<dbReference type="GO" id="GO:0005262">
    <property type="term" value="F:calcium channel activity"/>
    <property type="evidence" value="ECO:0007669"/>
    <property type="project" value="InterPro"/>
</dbReference>
<dbReference type="GO" id="GO:0006887">
    <property type="term" value="P:exocytosis"/>
    <property type="evidence" value="ECO:0007669"/>
    <property type="project" value="UniProtKB-KW"/>
</dbReference>
<feature type="repeat" description="ANK" evidence="15">
    <location>
        <begin position="1222"/>
        <end position="1254"/>
    </location>
</feature>
<evidence type="ECO:0000256" key="15">
    <source>
        <dbReference type="PROSITE-ProRule" id="PRU00023"/>
    </source>
</evidence>
<feature type="compositionally biased region" description="Low complexity" evidence="16">
    <location>
        <begin position="203"/>
        <end position="218"/>
    </location>
</feature>
<feature type="repeat" description="ANK" evidence="15">
    <location>
        <begin position="1325"/>
        <end position="1357"/>
    </location>
</feature>
<comment type="subcellular location">
    <subcellularLocation>
        <location evidence="1">Membrane</location>
        <topology evidence="1">Multi-pass membrane protein</topology>
    </subcellularLocation>
    <subcellularLocation>
        <location evidence="2">Target cell membrane</location>
    </subcellularLocation>
</comment>
<feature type="compositionally biased region" description="Polar residues" evidence="16">
    <location>
        <begin position="532"/>
        <end position="546"/>
    </location>
</feature>
<feature type="repeat" description="ANK" evidence="15">
    <location>
        <begin position="738"/>
        <end position="770"/>
    </location>
</feature>
<keyword evidence="20" id="KW-1185">Reference proteome</keyword>
<feature type="region of interest" description="Disordered" evidence="16">
    <location>
        <begin position="120"/>
        <end position="398"/>
    </location>
</feature>
<feature type="region of interest" description="Disordered" evidence="16">
    <location>
        <begin position="1"/>
        <end position="79"/>
    </location>
</feature>
<dbReference type="SMART" id="SM00248">
    <property type="entry name" value="ANK"/>
    <property type="match status" value="29"/>
</dbReference>
<dbReference type="Pfam" id="PF12796">
    <property type="entry name" value="Ank_2"/>
    <property type="match status" value="7"/>
</dbReference>
<reference evidence="19" key="2">
    <citation type="submission" date="2015-06" db="UniProtKB">
        <authorList>
            <consortium name="EnsemblMetazoa"/>
        </authorList>
    </citation>
    <scope>IDENTIFICATION</scope>
</reference>
<feature type="transmembrane region" description="Helical" evidence="17">
    <location>
        <begin position="1877"/>
        <end position="1895"/>
    </location>
</feature>
<evidence type="ECO:0000256" key="7">
    <source>
        <dbReference type="ARBA" id="ARBA00022737"/>
    </source>
</evidence>
<dbReference type="PROSITE" id="PS50088">
    <property type="entry name" value="ANK_REPEAT"/>
    <property type="match status" value="21"/>
</dbReference>
<dbReference type="GO" id="GO:0044218">
    <property type="term" value="C:other organism cell membrane"/>
    <property type="evidence" value="ECO:0007669"/>
    <property type="project" value="UniProtKB-KW"/>
</dbReference>
<keyword evidence="14" id="KW-0407">Ion channel</keyword>
<dbReference type="PRINTS" id="PR01097">
    <property type="entry name" value="TRNSRECEPTRP"/>
</dbReference>
<keyword evidence="13" id="KW-1053">Target membrane</keyword>
<keyword evidence="9" id="KW-0528">Neurotoxin</keyword>
<dbReference type="Gene3D" id="1.25.40.20">
    <property type="entry name" value="Ankyrin repeat-containing domain"/>
    <property type="match status" value="9"/>
</dbReference>
<feature type="transmembrane region" description="Helical" evidence="17">
    <location>
        <begin position="1729"/>
        <end position="1750"/>
    </location>
</feature>
<evidence type="ECO:0000313" key="19">
    <source>
        <dbReference type="EnsemblMetazoa" id="tetur02g12280.1"/>
    </source>
</evidence>
<dbReference type="EMBL" id="CAEY01000829">
    <property type="status" value="NOT_ANNOTATED_CDS"/>
    <property type="molecule type" value="Genomic_DNA"/>
</dbReference>
<keyword evidence="11" id="KW-0406">Ion transport</keyword>
<feature type="repeat" description="ANK" evidence="15">
    <location>
        <begin position="1188"/>
        <end position="1221"/>
    </location>
</feature>
<feature type="repeat" description="ANK" evidence="15">
    <location>
        <begin position="630"/>
        <end position="656"/>
    </location>
</feature>